<feature type="transmembrane region" description="Helical" evidence="6">
    <location>
        <begin position="251"/>
        <end position="275"/>
    </location>
</feature>
<feature type="transmembrane region" description="Helical" evidence="6">
    <location>
        <begin position="296"/>
        <end position="315"/>
    </location>
</feature>
<feature type="transmembrane region" description="Helical" evidence="6">
    <location>
        <begin position="70"/>
        <end position="91"/>
    </location>
</feature>
<name>A0A382P4U3_9ZZZZ</name>
<comment type="subcellular location">
    <subcellularLocation>
        <location evidence="1">Cell membrane</location>
        <topology evidence="1">Multi-pass membrane protein</topology>
    </subcellularLocation>
</comment>
<organism evidence="7">
    <name type="scientific">marine metagenome</name>
    <dbReference type="NCBI Taxonomy" id="408172"/>
    <lineage>
        <taxon>unclassified sequences</taxon>
        <taxon>metagenomes</taxon>
        <taxon>ecological metagenomes</taxon>
    </lineage>
</organism>
<feature type="transmembrane region" description="Helical" evidence="6">
    <location>
        <begin position="215"/>
        <end position="239"/>
    </location>
</feature>
<evidence type="ECO:0000256" key="2">
    <source>
        <dbReference type="ARBA" id="ARBA00022475"/>
    </source>
</evidence>
<gene>
    <name evidence="7" type="ORF">METZ01_LOCUS321288</name>
</gene>
<sequence>MVRFLGDNSWLRPVNRMLIFAIAAVGLNLLSGVAGQVSLGHAFFMGVGASTAVLVGGASTSRLWGWGLPMWIWLPAAGLVAAAVGVLVAPAAVRVRGLYLGIATIGLVFIGIHLSRVFPEIAGPPQLGRKWPRLELRFWKEETPLVDFSRKGHWLWFDIGNNQKTYLLLLGVLLVLSLVAANLARSRTGRSWAAIRDRDVAAEIMGVPEFRAKTTAFAISSFYAGVAGALFASLSGYMYPEAWNLLLSVEMIAILLIGGMGRISGALMGSFFVALSPRFLEESVRWAAEQAEGEGVFAGIWDSLISLGPYDFGFISVKEMAMGFPLPASSLDEIIYGLLIIVFLLFEPMGMFGIWIKIR</sequence>
<feature type="non-terminal residue" evidence="7">
    <location>
        <position position="359"/>
    </location>
</feature>
<dbReference type="GO" id="GO:0005886">
    <property type="term" value="C:plasma membrane"/>
    <property type="evidence" value="ECO:0007669"/>
    <property type="project" value="UniProtKB-SubCell"/>
</dbReference>
<feature type="transmembrane region" description="Helical" evidence="6">
    <location>
        <begin position="17"/>
        <end position="35"/>
    </location>
</feature>
<feature type="transmembrane region" description="Helical" evidence="6">
    <location>
        <begin position="165"/>
        <end position="184"/>
    </location>
</feature>
<keyword evidence="3 6" id="KW-0812">Transmembrane</keyword>
<feature type="transmembrane region" description="Helical" evidence="6">
    <location>
        <begin position="42"/>
        <end position="64"/>
    </location>
</feature>
<dbReference type="CDD" id="cd06581">
    <property type="entry name" value="TM_PBP1_LivM_like"/>
    <property type="match status" value="1"/>
</dbReference>
<protein>
    <recommendedName>
        <fullName evidence="8">Branched-chain amino acid ABC transporter permease</fullName>
    </recommendedName>
</protein>
<dbReference type="PANTHER" id="PTHR30482">
    <property type="entry name" value="HIGH-AFFINITY BRANCHED-CHAIN AMINO ACID TRANSPORT SYSTEM PERMEASE"/>
    <property type="match status" value="1"/>
</dbReference>
<reference evidence="7" key="1">
    <citation type="submission" date="2018-05" db="EMBL/GenBank/DDBJ databases">
        <authorList>
            <person name="Lanie J.A."/>
            <person name="Ng W.-L."/>
            <person name="Kazmierczak K.M."/>
            <person name="Andrzejewski T.M."/>
            <person name="Davidsen T.M."/>
            <person name="Wayne K.J."/>
            <person name="Tettelin H."/>
            <person name="Glass J.I."/>
            <person name="Rusch D."/>
            <person name="Podicherti R."/>
            <person name="Tsui H.-C.T."/>
            <person name="Winkler M.E."/>
        </authorList>
    </citation>
    <scope>NUCLEOTIDE SEQUENCE</scope>
</reference>
<dbReference type="InterPro" id="IPR043428">
    <property type="entry name" value="LivM-like"/>
</dbReference>
<evidence type="ECO:0000256" key="5">
    <source>
        <dbReference type="ARBA" id="ARBA00023136"/>
    </source>
</evidence>
<proteinExistence type="predicted"/>
<accession>A0A382P4U3</accession>
<keyword evidence="5 6" id="KW-0472">Membrane</keyword>
<keyword evidence="4 6" id="KW-1133">Transmembrane helix</keyword>
<evidence type="ECO:0000313" key="7">
    <source>
        <dbReference type="EMBL" id="SVC68434.1"/>
    </source>
</evidence>
<evidence type="ECO:0000256" key="1">
    <source>
        <dbReference type="ARBA" id="ARBA00004651"/>
    </source>
</evidence>
<dbReference type="GO" id="GO:0015658">
    <property type="term" value="F:branched-chain amino acid transmembrane transporter activity"/>
    <property type="evidence" value="ECO:0007669"/>
    <property type="project" value="InterPro"/>
</dbReference>
<evidence type="ECO:0000256" key="4">
    <source>
        <dbReference type="ARBA" id="ARBA00022989"/>
    </source>
</evidence>
<evidence type="ECO:0000256" key="6">
    <source>
        <dbReference type="SAM" id="Phobius"/>
    </source>
</evidence>
<evidence type="ECO:0000256" key="3">
    <source>
        <dbReference type="ARBA" id="ARBA00022692"/>
    </source>
</evidence>
<dbReference type="Pfam" id="PF02653">
    <property type="entry name" value="BPD_transp_2"/>
    <property type="match status" value="1"/>
</dbReference>
<dbReference type="PANTHER" id="PTHR30482:SF5">
    <property type="entry name" value="ABC TRANSPORTER PERMEASE PROTEIN"/>
    <property type="match status" value="1"/>
</dbReference>
<keyword evidence="2" id="KW-1003">Cell membrane</keyword>
<feature type="transmembrane region" description="Helical" evidence="6">
    <location>
        <begin position="335"/>
        <end position="356"/>
    </location>
</feature>
<dbReference type="AlphaFoldDB" id="A0A382P4U3"/>
<evidence type="ECO:0008006" key="8">
    <source>
        <dbReference type="Google" id="ProtNLM"/>
    </source>
</evidence>
<dbReference type="InterPro" id="IPR001851">
    <property type="entry name" value="ABC_transp_permease"/>
</dbReference>
<dbReference type="EMBL" id="UINC01104915">
    <property type="protein sequence ID" value="SVC68434.1"/>
    <property type="molecule type" value="Genomic_DNA"/>
</dbReference>
<feature type="transmembrane region" description="Helical" evidence="6">
    <location>
        <begin position="98"/>
        <end position="118"/>
    </location>
</feature>